<accession>M2QIV1</accession>
<feature type="transmembrane region" description="Helical" evidence="1">
    <location>
        <begin position="65"/>
        <end position="92"/>
    </location>
</feature>
<feature type="transmembrane region" description="Helical" evidence="1">
    <location>
        <begin position="223"/>
        <end position="243"/>
    </location>
</feature>
<keyword evidence="4" id="KW-1185">Reference proteome</keyword>
<evidence type="ECO:0000259" key="2">
    <source>
        <dbReference type="Pfam" id="PF20151"/>
    </source>
</evidence>
<organism evidence="3 4">
    <name type="scientific">Ceriporiopsis subvermispora (strain B)</name>
    <name type="common">White-rot fungus</name>
    <name type="synonym">Gelatoporia subvermispora</name>
    <dbReference type="NCBI Taxonomy" id="914234"/>
    <lineage>
        <taxon>Eukaryota</taxon>
        <taxon>Fungi</taxon>
        <taxon>Dikarya</taxon>
        <taxon>Basidiomycota</taxon>
        <taxon>Agaricomycotina</taxon>
        <taxon>Agaricomycetes</taxon>
        <taxon>Polyporales</taxon>
        <taxon>Gelatoporiaceae</taxon>
        <taxon>Gelatoporia</taxon>
    </lineage>
</organism>
<keyword evidence="1" id="KW-0472">Membrane</keyword>
<evidence type="ECO:0000313" key="3">
    <source>
        <dbReference type="EMBL" id="EMD32025.1"/>
    </source>
</evidence>
<sequence>MAEIFGSLAAQYITFVDAIFIENYCTIASAVIVIHDHLGTIPQEIHLIWGRKLTSTVILFHTNRWLILIWAILSTVEAFFHPGTAAVSTLILKFCASLYYVGRALQICLFALWAVFSAIRIYALTSGNRLLSFVVALLNLVPVGTNAYSCFYGNNWQLLDMPPFGKQCNDVQNLSEETYIRFIGTRVCVIAADAIVLLVTWLKTWATIRMAHQQNIKTPLMSMLLRDVPGLLSLNILNIVGWITDVFTIASALSTPLSSIIITHFLLDLRQLSHSSDDGNSNPSFAQDVDFHQVIQYTCSSRFGSFVDNMGQSLDYGSEDRDDDMS</sequence>
<feature type="transmembrane region" description="Helical" evidence="1">
    <location>
        <begin position="104"/>
        <end position="123"/>
    </location>
</feature>
<evidence type="ECO:0000313" key="4">
    <source>
        <dbReference type="Proteomes" id="UP000016930"/>
    </source>
</evidence>
<feature type="transmembrane region" description="Helical" evidence="1">
    <location>
        <begin position="179"/>
        <end position="202"/>
    </location>
</feature>
<dbReference type="Pfam" id="PF20151">
    <property type="entry name" value="DUF6533"/>
    <property type="match status" value="1"/>
</dbReference>
<gene>
    <name evidence="3" type="ORF">CERSUDRAFT_68881</name>
</gene>
<dbReference type="InterPro" id="IPR045340">
    <property type="entry name" value="DUF6533"/>
</dbReference>
<feature type="transmembrane region" description="Helical" evidence="1">
    <location>
        <begin position="130"/>
        <end position="154"/>
    </location>
</feature>
<keyword evidence="1" id="KW-1133">Transmembrane helix</keyword>
<dbReference type="EMBL" id="KB445813">
    <property type="protein sequence ID" value="EMD32025.1"/>
    <property type="molecule type" value="Genomic_DNA"/>
</dbReference>
<feature type="domain" description="DUF6533" evidence="2">
    <location>
        <begin position="24"/>
        <end position="69"/>
    </location>
</feature>
<dbReference type="HOGENOM" id="CLU_053360_1_2_1"/>
<dbReference type="OrthoDB" id="2802397at2759"/>
<evidence type="ECO:0000256" key="1">
    <source>
        <dbReference type="SAM" id="Phobius"/>
    </source>
</evidence>
<dbReference type="AlphaFoldDB" id="M2QIV1"/>
<dbReference type="Proteomes" id="UP000016930">
    <property type="component" value="Unassembled WGS sequence"/>
</dbReference>
<proteinExistence type="predicted"/>
<keyword evidence="1" id="KW-0812">Transmembrane</keyword>
<reference evidence="3 4" key="1">
    <citation type="journal article" date="2012" name="Proc. Natl. Acad. Sci. U.S.A.">
        <title>Comparative genomics of Ceriporiopsis subvermispora and Phanerochaete chrysosporium provide insight into selective ligninolysis.</title>
        <authorList>
            <person name="Fernandez-Fueyo E."/>
            <person name="Ruiz-Duenas F.J."/>
            <person name="Ferreira P."/>
            <person name="Floudas D."/>
            <person name="Hibbett D.S."/>
            <person name="Canessa P."/>
            <person name="Larrondo L.F."/>
            <person name="James T.Y."/>
            <person name="Seelenfreund D."/>
            <person name="Lobos S."/>
            <person name="Polanco R."/>
            <person name="Tello M."/>
            <person name="Honda Y."/>
            <person name="Watanabe T."/>
            <person name="Watanabe T."/>
            <person name="Ryu J.S."/>
            <person name="Kubicek C.P."/>
            <person name="Schmoll M."/>
            <person name="Gaskell J."/>
            <person name="Hammel K.E."/>
            <person name="St John F.J."/>
            <person name="Vanden Wymelenberg A."/>
            <person name="Sabat G."/>
            <person name="Splinter BonDurant S."/>
            <person name="Syed K."/>
            <person name="Yadav J.S."/>
            <person name="Doddapaneni H."/>
            <person name="Subramanian V."/>
            <person name="Lavin J.L."/>
            <person name="Oguiza J.A."/>
            <person name="Perez G."/>
            <person name="Pisabarro A.G."/>
            <person name="Ramirez L."/>
            <person name="Santoyo F."/>
            <person name="Master E."/>
            <person name="Coutinho P.M."/>
            <person name="Henrissat B."/>
            <person name="Lombard V."/>
            <person name="Magnuson J.K."/>
            <person name="Kuees U."/>
            <person name="Hori C."/>
            <person name="Igarashi K."/>
            <person name="Samejima M."/>
            <person name="Held B.W."/>
            <person name="Barry K.W."/>
            <person name="LaButti K.M."/>
            <person name="Lapidus A."/>
            <person name="Lindquist E.A."/>
            <person name="Lucas S.M."/>
            <person name="Riley R."/>
            <person name="Salamov A.A."/>
            <person name="Hoffmeister D."/>
            <person name="Schwenk D."/>
            <person name="Hadar Y."/>
            <person name="Yarden O."/>
            <person name="de Vries R.P."/>
            <person name="Wiebenga A."/>
            <person name="Stenlid J."/>
            <person name="Eastwood D."/>
            <person name="Grigoriev I.V."/>
            <person name="Berka R.M."/>
            <person name="Blanchette R.A."/>
            <person name="Kersten P."/>
            <person name="Martinez A.T."/>
            <person name="Vicuna R."/>
            <person name="Cullen D."/>
        </authorList>
    </citation>
    <scope>NUCLEOTIDE SEQUENCE [LARGE SCALE GENOMIC DNA]</scope>
    <source>
        <strain evidence="3 4">B</strain>
    </source>
</reference>
<protein>
    <recommendedName>
        <fullName evidence="2">DUF6533 domain-containing protein</fullName>
    </recommendedName>
</protein>
<name>M2QIV1_CERS8</name>